<dbReference type="GeneID" id="4907875"/>
<evidence type="ECO:0000313" key="2">
    <source>
        <dbReference type="Proteomes" id="UP000000254"/>
    </source>
</evidence>
<proteinExistence type="predicted"/>
<dbReference type="eggNOG" id="arCOG09816">
    <property type="taxonomic scope" value="Archaea"/>
</dbReference>
<organism evidence="1 2">
    <name type="scientific">Staphylothermus marinus (strain ATCC 43588 / DSM 3639 / JCM 9404 / F1)</name>
    <dbReference type="NCBI Taxonomy" id="399550"/>
    <lineage>
        <taxon>Archaea</taxon>
        <taxon>Thermoproteota</taxon>
        <taxon>Thermoprotei</taxon>
        <taxon>Desulfurococcales</taxon>
        <taxon>Desulfurococcaceae</taxon>
        <taxon>Staphylothermus</taxon>
    </lineage>
</organism>
<gene>
    <name evidence="1" type="ordered locus">Smar_0229</name>
</gene>
<reference evidence="1 2" key="2">
    <citation type="journal article" date="2009" name="Stand. Genomic Sci.">
        <title>Complete genome sequence of Staphylothermus marinus Stetter and Fiala 1986 type strain F1.</title>
        <authorList>
            <person name="Anderson I.J."/>
            <person name="Sun H."/>
            <person name="Lapidus A."/>
            <person name="Copeland A."/>
            <person name="Glavina Del Rio T."/>
            <person name="Tice H."/>
            <person name="Dalin E."/>
            <person name="Lucas S."/>
            <person name="Barry K."/>
            <person name="Land M."/>
            <person name="Richardson P."/>
            <person name="Huber H."/>
            <person name="Kyrpides N.C."/>
        </authorList>
    </citation>
    <scope>NUCLEOTIDE SEQUENCE [LARGE SCALE GENOMIC DNA]</scope>
    <source>
        <strain evidence="2">ATCC 43588 / DSM 3639 / JCM 9404 / F1</strain>
    </source>
</reference>
<keyword evidence="2" id="KW-1185">Reference proteome</keyword>
<dbReference type="AlphaFoldDB" id="A3DL32"/>
<dbReference type="RefSeq" id="WP_011838533.1">
    <property type="nucleotide sequence ID" value="NC_009033.1"/>
</dbReference>
<dbReference type="Proteomes" id="UP000000254">
    <property type="component" value="Chromosome"/>
</dbReference>
<dbReference type="HOGENOM" id="CLU_2447798_0_0_2"/>
<name>A3DL32_STAMF</name>
<reference evidence="2" key="1">
    <citation type="journal article" date="2009" name="BMC Genomics">
        <title>The complete genome sequence of Staphylothermus marinus reveals differences in sulfur metabolism among heterotrophic Crenarchaeota.</title>
        <authorList>
            <person name="Anderson I.J."/>
            <person name="Dharmarajan L."/>
            <person name="Rodriguez J."/>
            <person name="Hooper S."/>
            <person name="Porat I."/>
            <person name="Ulrich L.E."/>
            <person name="Elkins J.G."/>
            <person name="Mavromatis K."/>
            <person name="Sun H."/>
            <person name="Land M."/>
            <person name="Lapidus A."/>
            <person name="Lucas S."/>
            <person name="Barry K."/>
            <person name="Huber H."/>
            <person name="Zhulin I.B."/>
            <person name="Whitman W.B."/>
            <person name="Mukhopadhyay B."/>
            <person name="Woese C."/>
            <person name="Bristow J."/>
            <person name="Kyrpides N."/>
        </authorList>
    </citation>
    <scope>NUCLEOTIDE SEQUENCE [LARGE SCALE GENOMIC DNA]</scope>
    <source>
        <strain evidence="2">ATCC 43588 / DSM 3639 / JCM 9404 / F1</strain>
    </source>
</reference>
<evidence type="ECO:0000313" key="1">
    <source>
        <dbReference type="EMBL" id="ABN69342.1"/>
    </source>
</evidence>
<sequence>MAKEQGLNIVMHYIGKCIEENIRSVRNINVSLYWAPDFDQERGDVFEIYPVWKVDTYLVPKQLQEGMCDGVIGYSVSIRTDTDKTGSTV</sequence>
<protein>
    <submittedName>
        <fullName evidence="1">Uncharacterized protein</fullName>
    </submittedName>
</protein>
<accession>A3DL32</accession>
<dbReference type="KEGG" id="smr:Smar_0229"/>
<dbReference type="EMBL" id="CP000575">
    <property type="protein sequence ID" value="ABN69342.1"/>
    <property type="molecule type" value="Genomic_DNA"/>
</dbReference>